<dbReference type="AlphaFoldDB" id="A0A6A5KL64"/>
<protein>
    <recommendedName>
        <fullName evidence="3">F-box domain-containing protein</fullName>
    </recommendedName>
</protein>
<proteinExistence type="predicted"/>
<name>A0A6A5KL64_9PLEO</name>
<accession>A0A6A5KL64</accession>
<dbReference type="EMBL" id="ML975305">
    <property type="protein sequence ID" value="KAF1834223.1"/>
    <property type="molecule type" value="Genomic_DNA"/>
</dbReference>
<gene>
    <name evidence="1" type="ORF">BDW02DRAFT_498827</name>
</gene>
<sequence>MATLVSPEPYAPFMTSPRIPVELVLKTIQHLPFQDGNQIATLRTAHPRLRALFTNYEHSIAKHFMKNELRHAQTDFPCHETRLSVDWLATCVKSYDTVDEVMHALCSPHNNHAIPRHNIPLANAGLLLLYRLAAQDSHAHKLTYLTTLPNDALTALYLTLHHATLTARYTGSGWINQRSYGRFMDANQISLRTDLEFSFVEAVLCSADGPALILDTLLGRPCAEITLLNVYHECGTRDWAWPCWGDGKGEFEPPRTQGPVREVRGGSTLYSCLLEGLARGLGCGIEGVRGKVEERLAERGSGIAWLSLEGKARLLLGLDVDV</sequence>
<evidence type="ECO:0008006" key="3">
    <source>
        <dbReference type="Google" id="ProtNLM"/>
    </source>
</evidence>
<evidence type="ECO:0000313" key="1">
    <source>
        <dbReference type="EMBL" id="KAF1834223.1"/>
    </source>
</evidence>
<dbReference type="OrthoDB" id="5372859at2759"/>
<reference evidence="1" key="1">
    <citation type="submission" date="2020-01" db="EMBL/GenBank/DDBJ databases">
        <authorList>
            <consortium name="DOE Joint Genome Institute"/>
            <person name="Haridas S."/>
            <person name="Albert R."/>
            <person name="Binder M."/>
            <person name="Bloem J."/>
            <person name="Labutti K."/>
            <person name="Salamov A."/>
            <person name="Andreopoulos B."/>
            <person name="Baker S.E."/>
            <person name="Barry K."/>
            <person name="Bills G."/>
            <person name="Bluhm B.H."/>
            <person name="Cannon C."/>
            <person name="Castanera R."/>
            <person name="Culley D.E."/>
            <person name="Daum C."/>
            <person name="Ezra D."/>
            <person name="Gonzalez J.B."/>
            <person name="Henrissat B."/>
            <person name="Kuo A."/>
            <person name="Liang C."/>
            <person name="Lipzen A."/>
            <person name="Lutzoni F."/>
            <person name="Magnuson J."/>
            <person name="Mondo S."/>
            <person name="Nolan M."/>
            <person name="Ohm R."/>
            <person name="Pangilinan J."/>
            <person name="Park H.-J."/>
            <person name="Ramirez L."/>
            <person name="Alfaro M."/>
            <person name="Sun H."/>
            <person name="Tritt A."/>
            <person name="Yoshinaga Y."/>
            <person name="Zwiers L.-H."/>
            <person name="Turgeon B.G."/>
            <person name="Goodwin S.B."/>
            <person name="Spatafora J.W."/>
            <person name="Crous P.W."/>
            <person name="Grigoriev I.V."/>
        </authorList>
    </citation>
    <scope>NUCLEOTIDE SEQUENCE</scope>
    <source>
        <strain evidence="1">P77</strain>
    </source>
</reference>
<keyword evidence="2" id="KW-1185">Reference proteome</keyword>
<evidence type="ECO:0000313" key="2">
    <source>
        <dbReference type="Proteomes" id="UP000800040"/>
    </source>
</evidence>
<dbReference type="Proteomes" id="UP000800040">
    <property type="component" value="Unassembled WGS sequence"/>
</dbReference>
<organism evidence="1 2">
    <name type="scientific">Decorospora gaudefroyi</name>
    <dbReference type="NCBI Taxonomy" id="184978"/>
    <lineage>
        <taxon>Eukaryota</taxon>
        <taxon>Fungi</taxon>
        <taxon>Dikarya</taxon>
        <taxon>Ascomycota</taxon>
        <taxon>Pezizomycotina</taxon>
        <taxon>Dothideomycetes</taxon>
        <taxon>Pleosporomycetidae</taxon>
        <taxon>Pleosporales</taxon>
        <taxon>Pleosporineae</taxon>
        <taxon>Pleosporaceae</taxon>
        <taxon>Decorospora</taxon>
    </lineage>
</organism>